<reference evidence="3" key="1">
    <citation type="submission" date="2022-10" db="EMBL/GenBank/DDBJ databases">
        <title>The WGS of Solirubrobacter ginsenosidimutans DSM 21036.</title>
        <authorList>
            <person name="Jiang Z."/>
        </authorList>
    </citation>
    <scope>NUCLEOTIDE SEQUENCE</scope>
    <source>
        <strain evidence="3">DSM 21036</strain>
    </source>
</reference>
<evidence type="ECO:0000313" key="4">
    <source>
        <dbReference type="Proteomes" id="UP001149140"/>
    </source>
</evidence>
<evidence type="ECO:0000256" key="1">
    <source>
        <dbReference type="PROSITE-ProRule" id="PRU00409"/>
    </source>
</evidence>
<feature type="domain" description="ATP-grasp" evidence="2">
    <location>
        <begin position="154"/>
        <end position="383"/>
    </location>
</feature>
<dbReference type="InterPro" id="IPR038752">
    <property type="entry name" value="IQCH"/>
</dbReference>
<organism evidence="3 4">
    <name type="scientific">Solirubrobacter ginsenosidimutans</name>
    <dbReference type="NCBI Taxonomy" id="490573"/>
    <lineage>
        <taxon>Bacteria</taxon>
        <taxon>Bacillati</taxon>
        <taxon>Actinomycetota</taxon>
        <taxon>Thermoleophilia</taxon>
        <taxon>Solirubrobacterales</taxon>
        <taxon>Solirubrobacteraceae</taxon>
        <taxon>Solirubrobacter</taxon>
    </lineage>
</organism>
<dbReference type="GO" id="GO:0046872">
    <property type="term" value="F:metal ion binding"/>
    <property type="evidence" value="ECO:0007669"/>
    <property type="project" value="InterPro"/>
</dbReference>
<dbReference type="Proteomes" id="UP001149140">
    <property type="component" value="Unassembled WGS sequence"/>
</dbReference>
<evidence type="ECO:0000259" key="2">
    <source>
        <dbReference type="PROSITE" id="PS50975"/>
    </source>
</evidence>
<dbReference type="InterPro" id="IPR056855">
    <property type="entry name" value="ATP-grasp_IQCH"/>
</dbReference>
<accession>A0A9X3MRM0</accession>
<gene>
    <name evidence="3" type="ORF">OM076_12605</name>
</gene>
<protein>
    <submittedName>
        <fullName evidence="3">ATP-grasp domain-containing protein</fullName>
    </submittedName>
</protein>
<dbReference type="PANTHER" id="PTHR14465:SF0">
    <property type="entry name" value="IQ DOMAIN-CONTAINING PROTEIN H"/>
    <property type="match status" value="1"/>
</dbReference>
<dbReference type="PANTHER" id="PTHR14465">
    <property type="entry name" value="IQ DOMAIN-CONTAINING PROTEIN H"/>
    <property type="match status" value="1"/>
</dbReference>
<dbReference type="AlphaFoldDB" id="A0A9X3MRM0"/>
<dbReference type="Gene3D" id="3.30.470.20">
    <property type="entry name" value="ATP-grasp fold, B domain"/>
    <property type="match status" value="1"/>
</dbReference>
<keyword evidence="4" id="KW-1185">Reference proteome</keyword>
<comment type="caution">
    <text evidence="3">The sequence shown here is derived from an EMBL/GenBank/DDBJ whole genome shotgun (WGS) entry which is preliminary data.</text>
</comment>
<dbReference type="InterPro" id="IPR003806">
    <property type="entry name" value="ATP-grasp_PylC-type"/>
</dbReference>
<dbReference type="SUPFAM" id="SSF56059">
    <property type="entry name" value="Glutathione synthetase ATP-binding domain-like"/>
    <property type="match status" value="1"/>
</dbReference>
<dbReference type="GO" id="GO:0005524">
    <property type="term" value="F:ATP binding"/>
    <property type="evidence" value="ECO:0007669"/>
    <property type="project" value="UniProtKB-UniRule"/>
</dbReference>
<dbReference type="EMBL" id="JAPDOD010000009">
    <property type="protein sequence ID" value="MDA0161112.1"/>
    <property type="molecule type" value="Genomic_DNA"/>
</dbReference>
<dbReference type="InterPro" id="IPR011761">
    <property type="entry name" value="ATP-grasp"/>
</dbReference>
<evidence type="ECO:0000313" key="3">
    <source>
        <dbReference type="EMBL" id="MDA0161112.1"/>
    </source>
</evidence>
<dbReference type="PROSITE" id="PS50975">
    <property type="entry name" value="ATP_GRASP"/>
    <property type="match status" value="1"/>
</dbReference>
<dbReference type="RefSeq" id="WP_270040289.1">
    <property type="nucleotide sequence ID" value="NZ_JAPDOD010000009.1"/>
</dbReference>
<proteinExistence type="predicted"/>
<dbReference type="Pfam" id="PF24923">
    <property type="entry name" value="ATP-grasp_IQCH"/>
    <property type="match status" value="1"/>
</dbReference>
<keyword evidence="1" id="KW-0547">Nucleotide-binding</keyword>
<name>A0A9X3MRM0_9ACTN</name>
<sequence length="472" mass="50753">METYRSIVIVPSRTIDKFHEPAAETQAYEERLLCLLLMLRDPDLRVVYVTSSPVAEPIIEYYLSLLGPEFAADARERLTMISADDASVRPLSAKLLERPRLLDRIRWAIPDIERCHLVPYVSTELEQAVGDALAIPVHGADPALAYLGTKSGSRELFERAGVQHPLGVERITGRADAVKAIARLRAAKPELDQVVVKLDAGVSGEGNAIVELSGLPAPGSRYEKHRIGLRFDAMQMEALGVSMAVYLERLSHGGVVEERIGGIELRSPSVQLELTPGGEARIVSTHDQILSGQRYLGCRFPAEPAYARAITESARRVGALLAAAGARGRAGIDFVVARDETGVWHAYAIEVNLRSGGTTHPLAALELLSGGVYDADTAIFTASCGSPRHYVATDHLESPRLRALGHGGLLRLAALPRLAADGCGVVFHMLSALDELGRVGLTAIGNTAADAQSRFEQAQELLLDAAGEYAVA</sequence>
<dbReference type="Pfam" id="PF02655">
    <property type="entry name" value="ATP-grasp_3"/>
    <property type="match status" value="1"/>
</dbReference>
<keyword evidence="1" id="KW-0067">ATP-binding</keyword>